<dbReference type="InterPro" id="IPR002403">
    <property type="entry name" value="Cyt_P450_E_grp-IV"/>
</dbReference>
<gene>
    <name evidence="8" type="ORF">VKT23_008777</name>
</gene>
<keyword evidence="6" id="KW-0349">Heme</keyword>
<dbReference type="PRINTS" id="PR00465">
    <property type="entry name" value="EP450IV"/>
</dbReference>
<keyword evidence="7" id="KW-1133">Transmembrane helix</keyword>
<evidence type="ECO:0000256" key="4">
    <source>
        <dbReference type="ARBA" id="ARBA00023002"/>
    </source>
</evidence>
<feature type="transmembrane region" description="Helical" evidence="7">
    <location>
        <begin position="6"/>
        <end position="26"/>
    </location>
</feature>
<dbReference type="Proteomes" id="UP001498398">
    <property type="component" value="Unassembled WGS sequence"/>
</dbReference>
<keyword evidence="4 6" id="KW-0560">Oxidoreductase</keyword>
<evidence type="ECO:0000256" key="2">
    <source>
        <dbReference type="ARBA" id="ARBA00010617"/>
    </source>
</evidence>
<accession>A0ABR1JGF5</accession>
<evidence type="ECO:0000256" key="7">
    <source>
        <dbReference type="SAM" id="Phobius"/>
    </source>
</evidence>
<proteinExistence type="inferred from homology"/>
<dbReference type="InterPro" id="IPR017972">
    <property type="entry name" value="Cyt_P450_CS"/>
</dbReference>
<protein>
    <recommendedName>
        <fullName evidence="10">Cytochrome P450</fullName>
    </recommendedName>
</protein>
<keyword evidence="3 6" id="KW-0479">Metal-binding</keyword>
<dbReference type="CDD" id="cd11041">
    <property type="entry name" value="CYP503A1-like"/>
    <property type="match status" value="1"/>
</dbReference>
<evidence type="ECO:0000313" key="9">
    <source>
        <dbReference type="Proteomes" id="UP001498398"/>
    </source>
</evidence>
<keyword evidence="7" id="KW-0812">Transmembrane</keyword>
<evidence type="ECO:0000313" key="8">
    <source>
        <dbReference type="EMBL" id="KAK7460846.1"/>
    </source>
</evidence>
<dbReference type="PROSITE" id="PS00086">
    <property type="entry name" value="CYTOCHROME_P450"/>
    <property type="match status" value="1"/>
</dbReference>
<evidence type="ECO:0000256" key="1">
    <source>
        <dbReference type="ARBA" id="ARBA00001971"/>
    </source>
</evidence>
<dbReference type="Gene3D" id="1.10.630.10">
    <property type="entry name" value="Cytochrome P450"/>
    <property type="match status" value="1"/>
</dbReference>
<evidence type="ECO:0008006" key="10">
    <source>
        <dbReference type="Google" id="ProtNLM"/>
    </source>
</evidence>
<evidence type="ECO:0000256" key="5">
    <source>
        <dbReference type="ARBA" id="ARBA00023004"/>
    </source>
</evidence>
<keyword evidence="9" id="KW-1185">Reference proteome</keyword>
<name>A0ABR1JGF5_9AGAR</name>
<dbReference type="Pfam" id="PF00067">
    <property type="entry name" value="p450"/>
    <property type="match status" value="1"/>
</dbReference>
<dbReference type="EMBL" id="JBANRG010000014">
    <property type="protein sequence ID" value="KAK7460846.1"/>
    <property type="molecule type" value="Genomic_DNA"/>
</dbReference>
<comment type="caution">
    <text evidence="8">The sequence shown here is derived from an EMBL/GenBank/DDBJ whole genome shotgun (WGS) entry which is preliminary data.</text>
</comment>
<reference evidence="8 9" key="1">
    <citation type="submission" date="2024-01" db="EMBL/GenBank/DDBJ databases">
        <title>A draft genome for the cacao thread blight pathogen Marasmiellus scandens.</title>
        <authorList>
            <person name="Baruah I.K."/>
            <person name="Leung J."/>
            <person name="Bukari Y."/>
            <person name="Amoako-Attah I."/>
            <person name="Meinhardt L.W."/>
            <person name="Bailey B.A."/>
            <person name="Cohen S.P."/>
        </authorList>
    </citation>
    <scope>NUCLEOTIDE SEQUENCE [LARGE SCALE GENOMIC DNA]</scope>
    <source>
        <strain evidence="8 9">GH-19</strain>
    </source>
</reference>
<dbReference type="InterPro" id="IPR036396">
    <property type="entry name" value="Cyt_P450_sf"/>
</dbReference>
<evidence type="ECO:0000256" key="6">
    <source>
        <dbReference type="RuleBase" id="RU000461"/>
    </source>
</evidence>
<sequence length="506" mass="57529">MYDLKSILYLLGIAGASLIFSSFLNAQLKSFRLRRIPTVGPTGLFGTYLGGIHFVNHAREMIQEGYERYYGKVFKVRMPDQQWAVVVTSQKMITEIKRAPDDHLSFQEASREIFQTDYTLTKLININWYHVEVIKTALTQQMDTMFPEVKDEMVAAFIEEIPVSDDWVAYPALNTILRIVCRTSNRFFVGAPLCRDPDYVNLNIEYTVDAFKLAGIVNLFPNILQPIVGHLLSPLPRAFKRTSKHLGAVIKDRLEKEDQHGSDWEGRPNDLISWLLDTNPQGELRTVYDLTGRVLNFNLAAIHATSMAFTNTLYHLAIQPPEIISILRSEAEAAIEERGWSKAAMGHMRRIDSFMKEAARMLGTPAMGVARKVMKDFTFSDGTTVPAGVTVAAPAFALQHDKRYYDDPNEFKPFRSFDMWSNAAQEDVKYQLSTPSQDFLFFGGGKHACPGRFFAVNELKALVAYTLLTYDIKLEGDSKVIPDPVWFSREIAPNREAKVLFRKRLK</sequence>
<comment type="similarity">
    <text evidence="2 6">Belongs to the cytochrome P450 family.</text>
</comment>
<comment type="cofactor">
    <cofactor evidence="1">
        <name>heme</name>
        <dbReference type="ChEBI" id="CHEBI:30413"/>
    </cofactor>
</comment>
<organism evidence="8 9">
    <name type="scientific">Marasmiellus scandens</name>
    <dbReference type="NCBI Taxonomy" id="2682957"/>
    <lineage>
        <taxon>Eukaryota</taxon>
        <taxon>Fungi</taxon>
        <taxon>Dikarya</taxon>
        <taxon>Basidiomycota</taxon>
        <taxon>Agaricomycotina</taxon>
        <taxon>Agaricomycetes</taxon>
        <taxon>Agaricomycetidae</taxon>
        <taxon>Agaricales</taxon>
        <taxon>Marasmiineae</taxon>
        <taxon>Omphalotaceae</taxon>
        <taxon>Marasmiellus</taxon>
    </lineage>
</organism>
<keyword evidence="6" id="KW-0503">Monooxygenase</keyword>
<keyword evidence="5 6" id="KW-0408">Iron</keyword>
<dbReference type="SUPFAM" id="SSF48264">
    <property type="entry name" value="Cytochrome P450"/>
    <property type="match status" value="1"/>
</dbReference>
<dbReference type="PANTHER" id="PTHR46206">
    <property type="entry name" value="CYTOCHROME P450"/>
    <property type="match status" value="1"/>
</dbReference>
<evidence type="ECO:0000256" key="3">
    <source>
        <dbReference type="ARBA" id="ARBA00022723"/>
    </source>
</evidence>
<dbReference type="InterPro" id="IPR001128">
    <property type="entry name" value="Cyt_P450"/>
</dbReference>
<keyword evidence="7" id="KW-0472">Membrane</keyword>